<dbReference type="CDD" id="cd03257">
    <property type="entry name" value="ABC_NikE_OppD_transporters"/>
    <property type="match status" value="1"/>
</dbReference>
<evidence type="ECO:0000313" key="6">
    <source>
        <dbReference type="EMBL" id="QGR22154.1"/>
    </source>
</evidence>
<feature type="domain" description="ABC transporter" evidence="4">
    <location>
        <begin position="6"/>
        <end position="254"/>
    </location>
</feature>
<name>A0A650CW99_ACIAM</name>
<dbReference type="KEGG" id="aamb:D1866_09305"/>
<reference evidence="5 8" key="1">
    <citation type="submission" date="2019-10" db="EMBL/GenBank/DDBJ databases">
        <title>Comparative genomics of sulfur disproportionating microorganisms.</title>
        <authorList>
            <person name="Ward L.M."/>
            <person name="Bertran E."/>
            <person name="Johnston D."/>
        </authorList>
    </citation>
    <scope>NUCLEOTIDE SEQUENCE [LARGE SCALE GENOMIC DNA]</scope>
    <source>
        <strain evidence="5 8">DSM 3772</strain>
    </source>
</reference>
<dbReference type="RefSeq" id="WP_152939302.1">
    <property type="nucleotide sequence ID" value="NZ_CP045482.1"/>
</dbReference>
<dbReference type="InterPro" id="IPR027417">
    <property type="entry name" value="P-loop_NTPase"/>
</dbReference>
<evidence type="ECO:0000313" key="5">
    <source>
        <dbReference type="EMBL" id="MQL54327.1"/>
    </source>
</evidence>
<proteinExistence type="predicted"/>
<dbReference type="PROSITE" id="PS00211">
    <property type="entry name" value="ABC_TRANSPORTER_1"/>
    <property type="match status" value="1"/>
</dbReference>
<keyword evidence="7" id="KW-1185">Reference proteome</keyword>
<dbReference type="InterPro" id="IPR013563">
    <property type="entry name" value="Oligopep_ABC_C"/>
</dbReference>
<dbReference type="InterPro" id="IPR017871">
    <property type="entry name" value="ABC_transporter-like_CS"/>
</dbReference>
<keyword evidence="3 6" id="KW-0067">ATP-binding</keyword>
<evidence type="ECO:0000259" key="4">
    <source>
        <dbReference type="PROSITE" id="PS50893"/>
    </source>
</evidence>
<reference evidence="6 7" key="2">
    <citation type="submission" date="2019-10" db="EMBL/GenBank/DDBJ databases">
        <title>Genome Sequences from Six Type Strain Members of the Archaeal Family Sulfolobaceae: Acidianus ambivalens, Acidianus infernus, Metallosphaera prunae, Stygiolobus azoricus, Sulfolobus metallicus, and Sulfurisphaera ohwakuensis.</title>
        <authorList>
            <person name="Counts J.A."/>
            <person name="Kelly R.M."/>
        </authorList>
    </citation>
    <scope>NUCLEOTIDE SEQUENCE [LARGE SCALE GENOMIC DNA]</scope>
    <source>
        <strain evidence="6 7">LEI 10</strain>
    </source>
</reference>
<dbReference type="GeneID" id="42779926"/>
<keyword evidence="1" id="KW-0813">Transport</keyword>
<dbReference type="Proteomes" id="UP000426328">
    <property type="component" value="Chromosome"/>
</dbReference>
<dbReference type="Proteomes" id="UP000474054">
    <property type="component" value="Unassembled WGS sequence"/>
</dbReference>
<gene>
    <name evidence="6" type="ORF">D1866_09305</name>
    <name evidence="5" type="ORF">GFB69_00745</name>
</gene>
<dbReference type="PANTHER" id="PTHR43067">
    <property type="entry name" value="OLIGOPEPTIDE/DIPEPTIDE ABC TRANSPORTER, ATPASE SUBUNIT"/>
    <property type="match status" value="1"/>
</dbReference>
<dbReference type="Gene3D" id="3.40.50.300">
    <property type="entry name" value="P-loop containing nucleotide triphosphate hydrolases"/>
    <property type="match status" value="1"/>
</dbReference>
<dbReference type="GO" id="GO:0016887">
    <property type="term" value="F:ATP hydrolysis activity"/>
    <property type="evidence" value="ECO:0007669"/>
    <property type="project" value="InterPro"/>
</dbReference>
<dbReference type="InterPro" id="IPR003439">
    <property type="entry name" value="ABC_transporter-like_ATP-bd"/>
</dbReference>
<dbReference type="GO" id="GO:0005524">
    <property type="term" value="F:ATP binding"/>
    <property type="evidence" value="ECO:0007669"/>
    <property type="project" value="UniProtKB-KW"/>
</dbReference>
<dbReference type="Pfam" id="PF00005">
    <property type="entry name" value="ABC_tran"/>
    <property type="match status" value="1"/>
</dbReference>
<accession>A0A650CW99</accession>
<keyword evidence="2" id="KW-0547">Nucleotide-binding</keyword>
<dbReference type="PROSITE" id="PS50893">
    <property type="entry name" value="ABC_TRANSPORTER_2"/>
    <property type="match status" value="1"/>
</dbReference>
<dbReference type="GO" id="GO:0015833">
    <property type="term" value="P:peptide transport"/>
    <property type="evidence" value="ECO:0007669"/>
    <property type="project" value="InterPro"/>
</dbReference>
<dbReference type="SUPFAM" id="SSF52540">
    <property type="entry name" value="P-loop containing nucleoside triphosphate hydrolases"/>
    <property type="match status" value="1"/>
</dbReference>
<evidence type="ECO:0000256" key="3">
    <source>
        <dbReference type="ARBA" id="ARBA00022840"/>
    </source>
</evidence>
<evidence type="ECO:0000313" key="7">
    <source>
        <dbReference type="Proteomes" id="UP000426328"/>
    </source>
</evidence>
<protein>
    <submittedName>
        <fullName evidence="6">ATP-binding cassette domain-containing protein</fullName>
    </submittedName>
</protein>
<evidence type="ECO:0000256" key="1">
    <source>
        <dbReference type="ARBA" id="ARBA00022448"/>
    </source>
</evidence>
<dbReference type="SMART" id="SM00382">
    <property type="entry name" value="AAA"/>
    <property type="match status" value="1"/>
</dbReference>
<dbReference type="Pfam" id="PF08352">
    <property type="entry name" value="oligo_HPY"/>
    <property type="match status" value="1"/>
</dbReference>
<organism evidence="6 7">
    <name type="scientific">Acidianus ambivalens</name>
    <name type="common">Desulfurolobus ambivalens</name>
    <dbReference type="NCBI Taxonomy" id="2283"/>
    <lineage>
        <taxon>Archaea</taxon>
        <taxon>Thermoproteota</taxon>
        <taxon>Thermoprotei</taxon>
        <taxon>Sulfolobales</taxon>
        <taxon>Sulfolobaceae</taxon>
        <taxon>Acidianus</taxon>
    </lineage>
</organism>
<dbReference type="EMBL" id="CP045482">
    <property type="protein sequence ID" value="QGR22154.1"/>
    <property type="molecule type" value="Genomic_DNA"/>
</dbReference>
<dbReference type="NCBIfam" id="TIGR01727">
    <property type="entry name" value="oligo_HPY"/>
    <property type="match status" value="1"/>
</dbReference>
<evidence type="ECO:0000313" key="8">
    <source>
        <dbReference type="Proteomes" id="UP000474054"/>
    </source>
</evidence>
<evidence type="ECO:0000256" key="2">
    <source>
        <dbReference type="ARBA" id="ARBA00022741"/>
    </source>
</evidence>
<dbReference type="AlphaFoldDB" id="A0A650CW99"/>
<dbReference type="InterPro" id="IPR003593">
    <property type="entry name" value="AAA+_ATPase"/>
</dbReference>
<sequence length="327" mass="36987">MEDEILQVQNLTVNYRLEDSIVKGIENVSFGIKKSSITAIIGESGSGKTTLLSAILGFLPQNARISGKIIFNNEKIMENGKYSKKFRTNRWRLISYIPQNAMSVLSPLRKIRSHFIDTAMAYNIPKEVALNSAKEILPQIGLDEKILNYYPFELSGGMKQRVVIALAIFLRPLLTVADEPTSALDVITQKKILDLLKKINNELNITFLVSTHDISVASYVADEIIVLYNGHIVERGSKEAIINHPLHPYTLYLLSSVISLSSKNKLIKIREKFMVKHNINKNRGCPFYSRCPFATTICSEEFPPNIRINDHEVLCNKPFEVEKSVYT</sequence>
<dbReference type="EMBL" id="WHYS01000001">
    <property type="protein sequence ID" value="MQL54327.1"/>
    <property type="molecule type" value="Genomic_DNA"/>
</dbReference>
<dbReference type="PANTHER" id="PTHR43067:SF3">
    <property type="entry name" value="MALTOSE ABC TRANSPORTER, ATP-BINDING PROTEIN"/>
    <property type="match status" value="1"/>
</dbReference>